<evidence type="ECO:0000256" key="2">
    <source>
        <dbReference type="HAMAP-Rule" id="MF_00839"/>
    </source>
</evidence>
<name>A0A1H0RWM5_9CLOT</name>
<dbReference type="Gene3D" id="3.30.505.50">
    <property type="entry name" value="Sigma 54 modulation/S30EA ribosomal protein, C-terminal domain"/>
    <property type="match status" value="1"/>
</dbReference>
<organism evidence="4 5">
    <name type="scientific">Clostridium gasigenes</name>
    <dbReference type="NCBI Taxonomy" id="94869"/>
    <lineage>
        <taxon>Bacteria</taxon>
        <taxon>Bacillati</taxon>
        <taxon>Bacillota</taxon>
        <taxon>Clostridia</taxon>
        <taxon>Eubacteriales</taxon>
        <taxon>Clostridiaceae</taxon>
        <taxon>Clostridium</taxon>
    </lineage>
</organism>
<dbReference type="SUPFAM" id="SSF69754">
    <property type="entry name" value="Ribosome binding protein Y (YfiA homologue)"/>
    <property type="match status" value="1"/>
</dbReference>
<dbReference type="GO" id="GO:0043024">
    <property type="term" value="F:ribosomal small subunit binding"/>
    <property type="evidence" value="ECO:0007669"/>
    <property type="project" value="TreeGrafter"/>
</dbReference>
<evidence type="ECO:0000256" key="1">
    <source>
        <dbReference type="ARBA" id="ARBA00022845"/>
    </source>
</evidence>
<dbReference type="InterPro" id="IPR032528">
    <property type="entry name" value="Ribosom_S30AE_C"/>
</dbReference>
<dbReference type="InterPro" id="IPR036567">
    <property type="entry name" value="RHF-like"/>
</dbReference>
<dbReference type="Pfam" id="PF02482">
    <property type="entry name" value="Ribosomal_S30AE"/>
    <property type="match status" value="1"/>
</dbReference>
<dbReference type="NCBIfam" id="TIGR00741">
    <property type="entry name" value="yfiA"/>
    <property type="match status" value="1"/>
</dbReference>
<accession>A0A1H0RWM5</accession>
<dbReference type="HAMAP" id="MF_00839">
    <property type="entry name" value="HPF"/>
    <property type="match status" value="1"/>
</dbReference>
<dbReference type="OrthoDB" id="9794975at2"/>
<keyword evidence="2" id="KW-0963">Cytoplasm</keyword>
<dbReference type="InterPro" id="IPR038416">
    <property type="entry name" value="Ribosom_S30AE_C_sf"/>
</dbReference>
<sequence>MRISIIGKNIELTPALKEMVEKKISKLDKYFEPHVEARAKLTVQKNRHIFEVTIPFNGVILRGEEATDDMYKSIDIVEEKLERQIRKQKTKLARRSMESLKFPYIDEVAVGDDDANEKEPSIVRMKKFCANAMSSEEAILQMELLGHSFFIYEDIDEASICVIYKRKDGNYGLLEPQYS</sequence>
<keyword evidence="5" id="KW-1185">Reference proteome</keyword>
<dbReference type="PANTHER" id="PTHR33231">
    <property type="entry name" value="30S RIBOSOMAL PROTEIN"/>
    <property type="match status" value="1"/>
</dbReference>
<comment type="function">
    <text evidence="2">Required for dimerization of active 70S ribosomes into 100S ribosomes in stationary phase; 100S ribosomes are translationally inactive and sometimes present during exponential growth.</text>
</comment>
<dbReference type="InterPro" id="IPR003489">
    <property type="entry name" value="RHF/RaiA"/>
</dbReference>
<dbReference type="AlphaFoldDB" id="A0A1H0RWM5"/>
<proteinExistence type="inferred from homology"/>
<dbReference type="CDD" id="cd00552">
    <property type="entry name" value="RaiA"/>
    <property type="match status" value="1"/>
</dbReference>
<comment type="similarity">
    <text evidence="2">Belongs to the HPF/YfiA ribosome-associated protein family. Long HPF subfamily.</text>
</comment>
<dbReference type="PANTHER" id="PTHR33231:SF1">
    <property type="entry name" value="30S RIBOSOMAL PROTEIN"/>
    <property type="match status" value="1"/>
</dbReference>
<evidence type="ECO:0000313" key="4">
    <source>
        <dbReference type="EMBL" id="SDP33807.1"/>
    </source>
</evidence>
<dbReference type="InterPro" id="IPR050574">
    <property type="entry name" value="HPF/YfiA_ribosome-assoc"/>
</dbReference>
<dbReference type="Proteomes" id="UP000198597">
    <property type="component" value="Unassembled WGS sequence"/>
</dbReference>
<protein>
    <recommendedName>
        <fullName evidence="2">Ribosome hibernation promoting factor</fullName>
        <shortName evidence="2">HPF</shortName>
    </recommendedName>
</protein>
<dbReference type="Gene3D" id="3.30.160.100">
    <property type="entry name" value="Ribosome hibernation promotion factor-like"/>
    <property type="match status" value="1"/>
</dbReference>
<dbReference type="Pfam" id="PF16321">
    <property type="entry name" value="Ribosom_S30AE_C"/>
    <property type="match status" value="1"/>
</dbReference>
<comment type="subunit">
    <text evidence="2">Interacts with 100S ribosomes.</text>
</comment>
<gene>
    <name evidence="2" type="primary">hpf</name>
    <name evidence="4" type="ORF">SAMN04488529_10440</name>
</gene>
<comment type="subcellular location">
    <subcellularLocation>
        <location evidence="2">Cytoplasm</location>
    </subcellularLocation>
</comment>
<evidence type="ECO:0000313" key="5">
    <source>
        <dbReference type="Proteomes" id="UP000198597"/>
    </source>
</evidence>
<dbReference type="RefSeq" id="WP_089968378.1">
    <property type="nucleotide sequence ID" value="NZ_FNJM01000004.1"/>
</dbReference>
<feature type="domain" description="Sigma 54 modulation/S30EA ribosomal protein C-terminal" evidence="3">
    <location>
        <begin position="118"/>
        <end position="173"/>
    </location>
</feature>
<dbReference type="GO" id="GO:0045900">
    <property type="term" value="P:negative regulation of translational elongation"/>
    <property type="evidence" value="ECO:0007669"/>
    <property type="project" value="TreeGrafter"/>
</dbReference>
<evidence type="ECO:0000259" key="3">
    <source>
        <dbReference type="Pfam" id="PF16321"/>
    </source>
</evidence>
<dbReference type="InterPro" id="IPR034694">
    <property type="entry name" value="HPF_long/plastid"/>
</dbReference>
<reference evidence="4 5" key="1">
    <citation type="submission" date="2016-10" db="EMBL/GenBank/DDBJ databases">
        <authorList>
            <person name="de Groot N.N."/>
        </authorList>
    </citation>
    <scope>NUCLEOTIDE SEQUENCE [LARGE SCALE GENOMIC DNA]</scope>
    <source>
        <strain evidence="4 5">DSM 12272</strain>
    </source>
</reference>
<dbReference type="GO" id="GO:0022627">
    <property type="term" value="C:cytosolic small ribosomal subunit"/>
    <property type="evidence" value="ECO:0007669"/>
    <property type="project" value="TreeGrafter"/>
</dbReference>
<dbReference type="EMBL" id="FNJM01000004">
    <property type="protein sequence ID" value="SDP33807.1"/>
    <property type="molecule type" value="Genomic_DNA"/>
</dbReference>
<dbReference type="STRING" id="94869.SAMN04488529_10440"/>
<keyword evidence="1 2" id="KW-0810">Translation regulation</keyword>